<feature type="transmembrane region" description="Helical" evidence="1">
    <location>
        <begin position="12"/>
        <end position="32"/>
    </location>
</feature>
<name>A0A0J9U0H1_PLAVI</name>
<evidence type="ECO:0008006" key="4">
    <source>
        <dbReference type="Google" id="ProtNLM"/>
    </source>
</evidence>
<dbReference type="OrthoDB" id="389438at2759"/>
<evidence type="ECO:0000313" key="3">
    <source>
        <dbReference type="Proteomes" id="UP000053239"/>
    </source>
</evidence>
<reference evidence="2 3" key="1">
    <citation type="submission" date="2011-09" db="EMBL/GenBank/DDBJ databases">
        <title>The Genome Sequence of Plasmodium vivax North Korean.</title>
        <authorList>
            <consortium name="The Broad Institute Genome Sequencing Platform"/>
            <consortium name="The Broad Institute Genome Sequencing Center for Infectious Disease"/>
            <person name="Neafsey D."/>
            <person name="Carlton J."/>
            <person name="Barnwell J."/>
            <person name="Collins W."/>
            <person name="Escalante A."/>
            <person name="Mullikin J."/>
            <person name="Saul A."/>
            <person name="Guigo R."/>
            <person name="Camara F."/>
            <person name="Young S.K."/>
            <person name="Zeng Q."/>
            <person name="Gargeya S."/>
            <person name="Fitzgerald M."/>
            <person name="Haas B."/>
            <person name="Abouelleil A."/>
            <person name="Alvarado L."/>
            <person name="Arachchi H.M."/>
            <person name="Berlin A."/>
            <person name="Brown A."/>
            <person name="Chapman S.B."/>
            <person name="Chen Z."/>
            <person name="Dunbar C."/>
            <person name="Freedman E."/>
            <person name="Gearin G."/>
            <person name="Gellesch M."/>
            <person name="Goldberg J."/>
            <person name="Griggs A."/>
            <person name="Gujja S."/>
            <person name="Heiman D."/>
            <person name="Howarth C."/>
            <person name="Larson L."/>
            <person name="Lui A."/>
            <person name="MacDonald P.J.P."/>
            <person name="Montmayeur A."/>
            <person name="Murphy C."/>
            <person name="Neiman D."/>
            <person name="Pearson M."/>
            <person name="Priest M."/>
            <person name="Roberts A."/>
            <person name="Saif S."/>
            <person name="Shea T."/>
            <person name="Shenoy N."/>
            <person name="Sisk P."/>
            <person name="Stolte C."/>
            <person name="Sykes S."/>
            <person name="Wortman J."/>
            <person name="Nusbaum C."/>
            <person name="Birren B."/>
        </authorList>
    </citation>
    <scope>NUCLEOTIDE SEQUENCE [LARGE SCALE GENOMIC DNA]</scope>
    <source>
        <strain evidence="2 3">North Korean</strain>
    </source>
</reference>
<dbReference type="AlphaFoldDB" id="A0A0J9U0H1"/>
<dbReference type="Pfam" id="PF12420">
    <property type="entry name" value="DUF3671"/>
    <property type="match status" value="1"/>
</dbReference>
<keyword evidence="1" id="KW-0472">Membrane</keyword>
<feature type="transmembrane region" description="Helical" evidence="1">
    <location>
        <begin position="166"/>
        <end position="187"/>
    </location>
</feature>
<evidence type="ECO:0000256" key="1">
    <source>
        <dbReference type="SAM" id="Phobius"/>
    </source>
</evidence>
<proteinExistence type="predicted"/>
<keyword evidence="1" id="KW-1133">Transmembrane helix</keyword>
<organism evidence="2 3">
    <name type="scientific">Plasmodium vivax North Korean</name>
    <dbReference type="NCBI Taxonomy" id="1035514"/>
    <lineage>
        <taxon>Eukaryota</taxon>
        <taxon>Sar</taxon>
        <taxon>Alveolata</taxon>
        <taxon>Apicomplexa</taxon>
        <taxon>Aconoidasida</taxon>
        <taxon>Haemosporida</taxon>
        <taxon>Plasmodiidae</taxon>
        <taxon>Plasmodium</taxon>
        <taxon>Plasmodium (Plasmodium)</taxon>
    </lineage>
</organism>
<evidence type="ECO:0000313" key="2">
    <source>
        <dbReference type="EMBL" id="KNA01525.1"/>
    </source>
</evidence>
<dbReference type="EMBL" id="KQ235255">
    <property type="protein sequence ID" value="KNA01525.1"/>
    <property type="molecule type" value="Genomic_DNA"/>
</dbReference>
<gene>
    <name evidence="2" type="ORF">PVNG_05546</name>
</gene>
<accession>A0A0J9U0H1</accession>
<feature type="transmembrane region" description="Helical" evidence="1">
    <location>
        <begin position="211"/>
        <end position="233"/>
    </location>
</feature>
<keyword evidence="1" id="KW-0812">Transmembrane</keyword>
<dbReference type="InterPro" id="IPR022139">
    <property type="entry name" value="Fam-L/Fam-M-like_plasmodium"/>
</dbReference>
<dbReference type="Proteomes" id="UP000053239">
    <property type="component" value="Unassembled WGS sequence"/>
</dbReference>
<protein>
    <recommendedName>
        <fullName evidence="4">Variable surface protein</fullName>
    </recommendedName>
</protein>
<sequence length="261" mass="30723">MVLFINCNLGKNAMFTGFLKYFTFTFLIWTYYTYNDLGKFTKSLEKKYEHDKILNPIFIRLLARHGLETQSKRISLYGNSLEYKNNQKMKNKKEYSSIYGRMQENNLKNNKRAYIQKNAKKKGISKLDGYCEQSIFNEIDKINELAKNMYNIRNYTKKALHKNNRLRFISLCFFPFIGIVIMVLSILDNNDILLIKCKGSPCNPIVLEEGAISSIAFLMITSYILLLSIIYIIRKYIKYEKMKAGKGKISIKGYFRWLKDI</sequence>